<organism evidence="1 2">
    <name type="scientific">Floridaenema evergladense BLCC-F167</name>
    <dbReference type="NCBI Taxonomy" id="3153639"/>
    <lineage>
        <taxon>Bacteria</taxon>
        <taxon>Bacillati</taxon>
        <taxon>Cyanobacteriota</taxon>
        <taxon>Cyanophyceae</taxon>
        <taxon>Oscillatoriophycideae</taxon>
        <taxon>Aerosakkonematales</taxon>
        <taxon>Aerosakkonemataceae</taxon>
        <taxon>Floridanema</taxon>
        <taxon>Floridanema evergladense</taxon>
    </lineage>
</organism>
<dbReference type="EMBL" id="JBHFNT010000212">
    <property type="protein sequence ID" value="MFB2837421.1"/>
    <property type="molecule type" value="Genomic_DNA"/>
</dbReference>
<dbReference type="RefSeq" id="WP_413279770.1">
    <property type="nucleotide sequence ID" value="NZ_JBHFNT010000212.1"/>
</dbReference>
<gene>
    <name evidence="1" type="ORF">ACE1CA_23080</name>
</gene>
<accession>A0ABV4WRT7</accession>
<evidence type="ECO:0000313" key="1">
    <source>
        <dbReference type="EMBL" id="MFB2837421.1"/>
    </source>
</evidence>
<dbReference type="Proteomes" id="UP001576780">
    <property type="component" value="Unassembled WGS sequence"/>
</dbReference>
<proteinExistence type="predicted"/>
<protein>
    <submittedName>
        <fullName evidence="1">DUF4385 domain-containing protein</fullName>
    </submittedName>
</protein>
<sequence length="164" mass="19398">MAFDYNLDFKNLDFRSSPELYRVGKGEQGVLLVEPYKSEILPYWRFKTPEIAKESSEKIYQMFLEFLGQNDFVGADMARKFLQMGYTRSRRYANHKSGRKYQKNPQKESTKEAQLAARKNILPNEVDPIKAESAAIFKEKWILAKTNEKYLQLLQKHKQLYENE</sequence>
<name>A0ABV4WRT7_9CYAN</name>
<keyword evidence="2" id="KW-1185">Reference proteome</keyword>
<comment type="caution">
    <text evidence="1">The sequence shown here is derived from an EMBL/GenBank/DDBJ whole genome shotgun (WGS) entry which is preliminary data.</text>
</comment>
<dbReference type="Pfam" id="PF14328">
    <property type="entry name" value="DUF4385"/>
    <property type="match status" value="1"/>
</dbReference>
<evidence type="ECO:0000313" key="2">
    <source>
        <dbReference type="Proteomes" id="UP001576780"/>
    </source>
</evidence>
<dbReference type="InterPro" id="IPR025494">
    <property type="entry name" value="DUF4385"/>
</dbReference>
<reference evidence="1 2" key="1">
    <citation type="submission" date="2024-09" db="EMBL/GenBank/DDBJ databases">
        <title>Floridaenema gen nov. (Aerosakkonemataceae, Aerosakkonematales ord. nov., Cyanobacteria) from benthic tropical and subtropical fresh waters, with the description of four new species.</title>
        <authorList>
            <person name="Moretto J.A."/>
            <person name="Berthold D.E."/>
            <person name="Lefler F.W."/>
            <person name="Huang I.-S."/>
            <person name="Laughinghouse H. IV."/>
        </authorList>
    </citation>
    <scope>NUCLEOTIDE SEQUENCE [LARGE SCALE GENOMIC DNA]</scope>
    <source>
        <strain evidence="1 2">BLCC-F167</strain>
    </source>
</reference>